<gene>
    <name evidence="1" type="ORF">HMPREF0291_11537</name>
</gene>
<dbReference type="PROSITE" id="PS51257">
    <property type="entry name" value="PROKAR_LIPOPROTEIN"/>
    <property type="match status" value="1"/>
</dbReference>
<organism evidence="1 2">
    <name type="scientific">Corynebacterium genitalium ATCC 33030</name>
    <dbReference type="NCBI Taxonomy" id="585529"/>
    <lineage>
        <taxon>Bacteria</taxon>
        <taxon>Bacillati</taxon>
        <taxon>Actinomycetota</taxon>
        <taxon>Actinomycetes</taxon>
        <taxon>Mycobacteriales</taxon>
        <taxon>Corynebacteriaceae</taxon>
        <taxon>Corynebacterium</taxon>
    </lineage>
</organism>
<dbReference type="EMBL" id="ACLJ02000003">
    <property type="protein sequence ID" value="EFK53880.1"/>
    <property type="molecule type" value="Genomic_DNA"/>
</dbReference>
<keyword evidence="2" id="KW-1185">Reference proteome</keyword>
<sequence length="205" mass="22098">MRDRGFSIVIGVMLALTLAGCGLEVQNLGIPAQGDNQTEGGLPATGEPEVERPAFHFRSGTLELGDFVYEDIKDNLFDPCQEISAEEFAQIGFKSTGQSRYLIHNGGWGCALEGGDPNLIYLVATASSTKDEIVAGAERVSVDMSDVVDDAVTYRGFDDEEESCIAAVDTVRGQFSVLAGRFEGSVTFEELCNEAVTVLDHLYEI</sequence>
<dbReference type="eggNOG" id="ENOG5031JYU">
    <property type="taxonomic scope" value="Bacteria"/>
</dbReference>
<protein>
    <recommendedName>
        <fullName evidence="3">DUF3558 domain-containing protein</fullName>
    </recommendedName>
</protein>
<dbReference type="AlphaFoldDB" id="D7WCJ9"/>
<dbReference type="HOGENOM" id="CLU_1335666_0_0_11"/>
<dbReference type="OrthoDB" id="4408965at2"/>
<evidence type="ECO:0000313" key="1">
    <source>
        <dbReference type="EMBL" id="EFK53880.1"/>
    </source>
</evidence>
<dbReference type="RefSeq" id="WP_005290018.1">
    <property type="nucleotide sequence ID" value="NZ_CM000961.1"/>
</dbReference>
<evidence type="ECO:0008006" key="3">
    <source>
        <dbReference type="Google" id="ProtNLM"/>
    </source>
</evidence>
<evidence type="ECO:0000313" key="2">
    <source>
        <dbReference type="Proteomes" id="UP000004208"/>
    </source>
</evidence>
<name>D7WCJ9_9CORY</name>
<reference evidence="1" key="1">
    <citation type="submission" date="2010-06" db="EMBL/GenBank/DDBJ databases">
        <authorList>
            <person name="Muzny D."/>
            <person name="Qin X."/>
            <person name="Buhay C."/>
            <person name="Dugan-Rocha S."/>
            <person name="Ding Y."/>
            <person name="Chen G."/>
            <person name="Hawes A."/>
            <person name="Holder M."/>
            <person name="Jhangiani S."/>
            <person name="Johnson A."/>
            <person name="Khan Z."/>
            <person name="Li Z."/>
            <person name="Liu W."/>
            <person name="Liu X."/>
            <person name="Perez L."/>
            <person name="Shen H."/>
            <person name="Wang Q."/>
            <person name="Watt J."/>
            <person name="Xi L."/>
            <person name="Xin Y."/>
            <person name="Zhou J."/>
            <person name="Deng J."/>
            <person name="Jiang H."/>
            <person name="Liu Y."/>
            <person name="Qu J."/>
            <person name="Song X.-Z."/>
            <person name="Zhang L."/>
            <person name="Villasana D."/>
            <person name="Johnson A."/>
            <person name="Liu J."/>
            <person name="Liyanage D."/>
            <person name="Lorensuhewa L."/>
            <person name="Robinson T."/>
            <person name="Song A."/>
            <person name="Song B.-B."/>
            <person name="Dinh H."/>
            <person name="Thornton R."/>
            <person name="Coyle M."/>
            <person name="Francisco L."/>
            <person name="Jackson L."/>
            <person name="Javaid M."/>
            <person name="Korchina V."/>
            <person name="Kovar C."/>
            <person name="Mata R."/>
            <person name="Mathew T."/>
            <person name="Ngo R."/>
            <person name="Nguyen L."/>
            <person name="Nguyen N."/>
            <person name="Okwuonu G."/>
            <person name="Ongeri F."/>
            <person name="Pham C."/>
            <person name="Simmons D."/>
            <person name="Wilczek-Boney K."/>
            <person name="Hale W."/>
            <person name="Jakkamsetti A."/>
            <person name="Pham P."/>
            <person name="Ruth R."/>
            <person name="San Lucas F."/>
            <person name="Warren J."/>
            <person name="Zhang J."/>
            <person name="Zhao Z."/>
            <person name="Zhou C."/>
            <person name="Zhu D."/>
            <person name="Lee S."/>
            <person name="Bess C."/>
            <person name="Blankenburg K."/>
            <person name="Forbes L."/>
            <person name="Fu Q."/>
            <person name="Gubbala S."/>
            <person name="Hirani K."/>
            <person name="Jayaseelan J.C."/>
            <person name="Lara F."/>
            <person name="Munidasa M."/>
            <person name="Palculict T."/>
            <person name="Patil S."/>
            <person name="Pu L.-L."/>
            <person name="Saada N."/>
            <person name="Tang L."/>
            <person name="Weissenberger G."/>
            <person name="Zhu Y."/>
            <person name="Hemphill L."/>
            <person name="Shang Y."/>
            <person name="Youmans B."/>
            <person name="Ayvaz T."/>
            <person name="Ross M."/>
            <person name="Santibanez J."/>
            <person name="Aqrawi P."/>
            <person name="Gross S."/>
            <person name="Joshi V."/>
            <person name="Fowler G."/>
            <person name="Nazareth L."/>
            <person name="Reid J."/>
            <person name="Worley K."/>
            <person name="Petrosino J."/>
            <person name="Highlander S."/>
            <person name="Gibbs R."/>
        </authorList>
    </citation>
    <scope>NUCLEOTIDE SEQUENCE [LARGE SCALE GENOMIC DNA]</scope>
    <source>
        <strain evidence="1">ATCC 33030</strain>
    </source>
</reference>
<proteinExistence type="predicted"/>
<dbReference type="Pfam" id="PF12079">
    <property type="entry name" value="DUF3558"/>
    <property type="match status" value="1"/>
</dbReference>
<comment type="caution">
    <text evidence="1">The sequence shown here is derived from an EMBL/GenBank/DDBJ whole genome shotgun (WGS) entry which is preliminary data.</text>
</comment>
<dbReference type="InterPro" id="IPR024520">
    <property type="entry name" value="DUF3558"/>
</dbReference>
<accession>D7WCJ9</accession>
<dbReference type="Proteomes" id="UP000004208">
    <property type="component" value="Unassembled WGS sequence"/>
</dbReference>